<gene>
    <name evidence="6" type="ORF">OKA04_05715</name>
</gene>
<evidence type="ECO:0000256" key="4">
    <source>
        <dbReference type="ARBA" id="ARBA00023163"/>
    </source>
</evidence>
<organism evidence="6 7">
    <name type="scientific">Luteolibacter flavescens</name>
    <dbReference type="NCBI Taxonomy" id="1859460"/>
    <lineage>
        <taxon>Bacteria</taxon>
        <taxon>Pseudomonadati</taxon>
        <taxon>Verrucomicrobiota</taxon>
        <taxon>Verrucomicrobiia</taxon>
        <taxon>Verrucomicrobiales</taxon>
        <taxon>Verrucomicrobiaceae</taxon>
        <taxon>Luteolibacter</taxon>
    </lineage>
</organism>
<dbReference type="Gene3D" id="3.40.190.10">
    <property type="entry name" value="Periplasmic binding protein-like II"/>
    <property type="match status" value="2"/>
</dbReference>
<dbReference type="PROSITE" id="PS50931">
    <property type="entry name" value="HTH_LYSR"/>
    <property type="match status" value="1"/>
</dbReference>
<evidence type="ECO:0000313" key="7">
    <source>
        <dbReference type="Proteomes" id="UP001207930"/>
    </source>
</evidence>
<keyword evidence="4" id="KW-0804">Transcription</keyword>
<dbReference type="SUPFAM" id="SSF53850">
    <property type="entry name" value="Periplasmic binding protein-like II"/>
    <property type="match status" value="1"/>
</dbReference>
<dbReference type="Pfam" id="PF03466">
    <property type="entry name" value="LysR_substrate"/>
    <property type="match status" value="1"/>
</dbReference>
<protein>
    <submittedName>
        <fullName evidence="6">LysR substrate-binding domain-containing protein</fullName>
    </submittedName>
</protein>
<dbReference type="Gene3D" id="1.10.10.10">
    <property type="entry name" value="Winged helix-like DNA-binding domain superfamily/Winged helix DNA-binding domain"/>
    <property type="match status" value="1"/>
</dbReference>
<dbReference type="PANTHER" id="PTHR30346">
    <property type="entry name" value="TRANSCRIPTIONAL DUAL REGULATOR HCAR-RELATED"/>
    <property type="match status" value="1"/>
</dbReference>
<keyword evidence="2" id="KW-0805">Transcription regulation</keyword>
<dbReference type="PANTHER" id="PTHR30346:SF0">
    <property type="entry name" value="HCA OPERON TRANSCRIPTIONAL ACTIVATOR HCAR"/>
    <property type="match status" value="1"/>
</dbReference>
<evidence type="ECO:0000256" key="1">
    <source>
        <dbReference type="ARBA" id="ARBA00009437"/>
    </source>
</evidence>
<dbReference type="InterPro" id="IPR005119">
    <property type="entry name" value="LysR_subst-bd"/>
</dbReference>
<keyword evidence="7" id="KW-1185">Reference proteome</keyword>
<dbReference type="Proteomes" id="UP001207930">
    <property type="component" value="Unassembled WGS sequence"/>
</dbReference>
<name>A0ABT3FLJ0_9BACT</name>
<dbReference type="SUPFAM" id="SSF46785">
    <property type="entry name" value="Winged helix' DNA-binding domain"/>
    <property type="match status" value="1"/>
</dbReference>
<comment type="caution">
    <text evidence="6">The sequence shown here is derived from an EMBL/GenBank/DDBJ whole genome shotgun (WGS) entry which is preliminary data.</text>
</comment>
<dbReference type="Pfam" id="PF00126">
    <property type="entry name" value="HTH_1"/>
    <property type="match status" value="1"/>
</dbReference>
<evidence type="ECO:0000259" key="5">
    <source>
        <dbReference type="PROSITE" id="PS50931"/>
    </source>
</evidence>
<reference evidence="6 7" key="1">
    <citation type="submission" date="2022-10" db="EMBL/GenBank/DDBJ databases">
        <title>Luteolibacter flavescens strain MCCC 1K03193, whole genome shotgun sequencing project.</title>
        <authorList>
            <person name="Zhao G."/>
            <person name="Shen L."/>
        </authorList>
    </citation>
    <scope>NUCLEOTIDE SEQUENCE [LARGE SCALE GENOMIC DNA]</scope>
    <source>
        <strain evidence="6 7">MCCC 1K03193</strain>
    </source>
</reference>
<dbReference type="InterPro" id="IPR036390">
    <property type="entry name" value="WH_DNA-bd_sf"/>
</dbReference>
<sequence>MVDLRQMRYFVTLAETMHFGRAAERLHMTQPPLSRQIAALEQSLGVRLLERSTRHVELTHAGQRFLEDARSTLMMADQACDNARLAERGELGELKVGFMMHAAFTILPKLTKRFLAAHPQVKLHLREMIPSALTDEILTGQCDAGVLFPPKRIKGLEFRVVHAERLCLAIPRGHSLTDAARITPRVLKGEHLIAASEDVSPVLRGAITGWFRTAGIVPAIRLETQLQQTIVSFVAEGLGVALVPESMAKLGVAGVDFRPLERAPKIEHGIAWRPENLNPSLPLFLKASGAA</sequence>
<evidence type="ECO:0000256" key="3">
    <source>
        <dbReference type="ARBA" id="ARBA00023125"/>
    </source>
</evidence>
<accession>A0ABT3FLJ0</accession>
<dbReference type="CDD" id="cd08414">
    <property type="entry name" value="PBP2_LTTR_aromatics_like"/>
    <property type="match status" value="1"/>
</dbReference>
<comment type="similarity">
    <text evidence="1">Belongs to the LysR transcriptional regulatory family.</text>
</comment>
<keyword evidence="3" id="KW-0238">DNA-binding</keyword>
<proteinExistence type="inferred from homology"/>
<dbReference type="EMBL" id="JAPDDS010000002">
    <property type="protein sequence ID" value="MCW1884219.1"/>
    <property type="molecule type" value="Genomic_DNA"/>
</dbReference>
<dbReference type="RefSeq" id="WP_319800597.1">
    <property type="nucleotide sequence ID" value="NZ_JAPDDS010000002.1"/>
</dbReference>
<dbReference type="PRINTS" id="PR00039">
    <property type="entry name" value="HTHLYSR"/>
</dbReference>
<dbReference type="InterPro" id="IPR036388">
    <property type="entry name" value="WH-like_DNA-bd_sf"/>
</dbReference>
<evidence type="ECO:0000313" key="6">
    <source>
        <dbReference type="EMBL" id="MCW1884219.1"/>
    </source>
</evidence>
<dbReference type="InterPro" id="IPR000847">
    <property type="entry name" value="LysR_HTH_N"/>
</dbReference>
<feature type="domain" description="HTH lysR-type" evidence="5">
    <location>
        <begin position="2"/>
        <end position="59"/>
    </location>
</feature>
<evidence type="ECO:0000256" key="2">
    <source>
        <dbReference type="ARBA" id="ARBA00023015"/>
    </source>
</evidence>